<evidence type="ECO:0000256" key="8">
    <source>
        <dbReference type="RuleBase" id="RU362125"/>
    </source>
</evidence>
<dbReference type="PROSITE" id="PS00073">
    <property type="entry name" value="ACYL_COA_DH_2"/>
    <property type="match status" value="1"/>
</dbReference>
<evidence type="ECO:0000259" key="11">
    <source>
        <dbReference type="Pfam" id="PF02771"/>
    </source>
</evidence>
<dbReference type="InterPro" id="IPR009075">
    <property type="entry name" value="AcylCo_DH/oxidase_C"/>
</dbReference>
<feature type="domain" description="Acyl-CoA dehydrogenase/oxidase N-terminal" evidence="11">
    <location>
        <begin position="8"/>
        <end position="117"/>
    </location>
</feature>
<organism evidence="12 13">
    <name type="scientific">Mycolicibacterium thermoresistibile</name>
    <name type="common">Mycobacterium thermoresistibile</name>
    <dbReference type="NCBI Taxonomy" id="1797"/>
    <lineage>
        <taxon>Bacteria</taxon>
        <taxon>Bacillati</taxon>
        <taxon>Actinomycetota</taxon>
        <taxon>Actinomycetes</taxon>
        <taxon>Mycobacteriales</taxon>
        <taxon>Mycobacteriaceae</taxon>
        <taxon>Mycolicibacterium</taxon>
    </lineage>
</organism>
<name>A0A100XBI3_MYCTH</name>
<evidence type="ECO:0000256" key="7">
    <source>
        <dbReference type="ARBA" id="ARBA00023002"/>
    </source>
</evidence>
<dbReference type="Gene3D" id="1.10.540.10">
    <property type="entry name" value="Acyl-CoA dehydrogenase/oxidase, N-terminal domain"/>
    <property type="match status" value="1"/>
</dbReference>
<dbReference type="InterPro" id="IPR006089">
    <property type="entry name" value="Acyl-CoA_DH_CS"/>
</dbReference>
<dbReference type="Gene3D" id="2.40.110.10">
    <property type="entry name" value="Butyryl-CoA Dehydrogenase, subunit A, domain 2"/>
    <property type="match status" value="1"/>
</dbReference>
<dbReference type="GO" id="GO:0009083">
    <property type="term" value="P:branched-chain amino acid catabolic process"/>
    <property type="evidence" value="ECO:0007669"/>
    <property type="project" value="UniProtKB-KW"/>
</dbReference>
<dbReference type="PANTHER" id="PTHR43831">
    <property type="entry name" value="ISOBUTYRYL-COA DEHYDROGENASE"/>
    <property type="match status" value="1"/>
</dbReference>
<dbReference type="InterPro" id="IPR052547">
    <property type="entry name" value="Mito_Isobutyryl-CoADH"/>
</dbReference>
<comment type="caution">
    <text evidence="12">The sequence shown here is derived from an EMBL/GenBank/DDBJ whole genome shotgun (WGS) entry which is preliminary data.</text>
</comment>
<dbReference type="EMBL" id="BCTB01000003">
    <property type="protein sequence ID" value="GAT13547.1"/>
    <property type="molecule type" value="Genomic_DNA"/>
</dbReference>
<evidence type="ECO:0000313" key="12">
    <source>
        <dbReference type="EMBL" id="GAT13547.1"/>
    </source>
</evidence>
<dbReference type="InterPro" id="IPR006091">
    <property type="entry name" value="Acyl-CoA_Oxase/DH_mid-dom"/>
</dbReference>
<evidence type="ECO:0000259" key="10">
    <source>
        <dbReference type="Pfam" id="PF02770"/>
    </source>
</evidence>
<evidence type="ECO:0000256" key="2">
    <source>
        <dbReference type="ARBA" id="ARBA00005109"/>
    </source>
</evidence>
<dbReference type="FunFam" id="2.40.110.10:FF:000001">
    <property type="entry name" value="Acyl-CoA dehydrogenase, mitochondrial"/>
    <property type="match status" value="1"/>
</dbReference>
<reference evidence="13" key="2">
    <citation type="submission" date="2016-02" db="EMBL/GenBank/DDBJ databases">
        <title>Draft genome sequence of five rapidly growing Mycobacterium species.</title>
        <authorList>
            <person name="Katahira K."/>
            <person name="Gotou Y."/>
            <person name="Iida K."/>
            <person name="Ogura Y."/>
            <person name="Hayashi T."/>
        </authorList>
    </citation>
    <scope>NUCLEOTIDE SEQUENCE [LARGE SCALE GENOMIC DNA]</scope>
    <source>
        <strain evidence="13">JCM6362</strain>
    </source>
</reference>
<evidence type="ECO:0000256" key="5">
    <source>
        <dbReference type="ARBA" id="ARBA00022630"/>
    </source>
</evidence>
<dbReference type="Pfam" id="PF02771">
    <property type="entry name" value="Acyl-CoA_dh_N"/>
    <property type="match status" value="1"/>
</dbReference>
<evidence type="ECO:0000256" key="6">
    <source>
        <dbReference type="ARBA" id="ARBA00022827"/>
    </source>
</evidence>
<dbReference type="OrthoDB" id="2769798at2"/>
<protein>
    <submittedName>
        <fullName evidence="12">Acyl-CoA dehydrogenase</fullName>
    </submittedName>
</protein>
<dbReference type="Pfam" id="PF00441">
    <property type="entry name" value="Acyl-CoA_dh_1"/>
    <property type="match status" value="1"/>
</dbReference>
<keyword evidence="7 8" id="KW-0560">Oxidoreductase</keyword>
<evidence type="ECO:0000256" key="1">
    <source>
        <dbReference type="ARBA" id="ARBA00001974"/>
    </source>
</evidence>
<dbReference type="GO" id="GO:0050660">
    <property type="term" value="F:flavin adenine dinucleotide binding"/>
    <property type="evidence" value="ECO:0007669"/>
    <property type="project" value="InterPro"/>
</dbReference>
<proteinExistence type="inferred from homology"/>
<evidence type="ECO:0000256" key="3">
    <source>
        <dbReference type="ARBA" id="ARBA00009347"/>
    </source>
</evidence>
<dbReference type="SUPFAM" id="SSF47203">
    <property type="entry name" value="Acyl-CoA dehydrogenase C-terminal domain-like"/>
    <property type="match status" value="1"/>
</dbReference>
<dbReference type="InterPro" id="IPR046373">
    <property type="entry name" value="Acyl-CoA_Oxase/DH_mid-dom_sf"/>
</dbReference>
<gene>
    <name evidence="12" type="ORF">RMCT_0518</name>
</gene>
<dbReference type="InterPro" id="IPR037069">
    <property type="entry name" value="AcylCoA_DH/ox_N_sf"/>
</dbReference>
<dbReference type="AlphaFoldDB" id="A0A100XBI3"/>
<sequence length="397" mass="42458">MDYLGLDDDERVIAETAAAFAEKRLAPYALEWDATKHFPTDALREAAELGMAAIYCSEEVGGSGLRRLDAVRIFEHLSAADPTTAAFLSIHNMCAWMVDTYGTDEQRKTWVPRLASMDAIASYCLTEPGAGSDAAALRTRAVRDGDHFVLDGVKQFISGAGASDVYVVMARTGEDGPKGISTFIVEKGTPGLSFGADEQKMGWNAQPTAQVILEGARVPAENMLGGPEGEGKGFSIAMNGLNGGRLNIAACSLGGAQTAYEKAASYVADRQAFGGSLIDEPTIRFTLADMATALQTSRLMLWRAATALDENHPDKVELCAMAKLHVTEACYEVADKALQLHGGYGYLNEYGLEKIVRDLRVHRILEGTNEIMRVVIGRAVAGRARGAAESGRARASA</sequence>
<keyword evidence="6 8" id="KW-0274">FAD</keyword>
<keyword evidence="4" id="KW-0101">Branched-chain amino acid catabolism</keyword>
<reference evidence="12 13" key="1">
    <citation type="journal article" date="2016" name="Genome Announc.">
        <title>Draft Genome Sequences of Five Rapidly Growing Mycobacterium Species, M. thermoresistibile, M. fortuitum subsp. acetamidolyticum, M. canariasense, M. brisbanense, and M. novocastrense.</title>
        <authorList>
            <person name="Katahira K."/>
            <person name="Ogura Y."/>
            <person name="Gotoh Y."/>
            <person name="Hayashi T."/>
        </authorList>
    </citation>
    <scope>NUCLEOTIDE SEQUENCE [LARGE SCALE GENOMIC DNA]</scope>
    <source>
        <strain evidence="12 13">JCM6362</strain>
    </source>
</reference>
<dbReference type="RefSeq" id="WP_003925922.1">
    <property type="nucleotide sequence ID" value="NZ_BCTB01000003.1"/>
</dbReference>
<dbReference type="PANTHER" id="PTHR43831:SF1">
    <property type="entry name" value="ISOBUTYRYL-COA DEHYDROGENASE, MITOCHONDRIAL"/>
    <property type="match status" value="1"/>
</dbReference>
<dbReference type="SUPFAM" id="SSF56645">
    <property type="entry name" value="Acyl-CoA dehydrogenase NM domain-like"/>
    <property type="match status" value="1"/>
</dbReference>
<comment type="cofactor">
    <cofactor evidence="1 8">
        <name>FAD</name>
        <dbReference type="ChEBI" id="CHEBI:57692"/>
    </cofactor>
</comment>
<keyword evidence="5 8" id="KW-0285">Flavoprotein</keyword>
<dbReference type="STRING" id="1797.RMCT_0518"/>
<evidence type="ECO:0000313" key="13">
    <source>
        <dbReference type="Proteomes" id="UP000069654"/>
    </source>
</evidence>
<dbReference type="InterPro" id="IPR009100">
    <property type="entry name" value="AcylCoA_DH/oxidase_NM_dom_sf"/>
</dbReference>
<dbReference type="Proteomes" id="UP000069654">
    <property type="component" value="Unassembled WGS sequence"/>
</dbReference>
<feature type="domain" description="Acyl-CoA dehydrogenase/oxidase C-terminal" evidence="9">
    <location>
        <begin position="231"/>
        <end position="380"/>
    </location>
</feature>
<dbReference type="Gene3D" id="1.20.140.10">
    <property type="entry name" value="Butyryl-CoA Dehydrogenase, subunit A, domain 3"/>
    <property type="match status" value="1"/>
</dbReference>
<feature type="domain" description="Acyl-CoA oxidase/dehydrogenase middle" evidence="10">
    <location>
        <begin position="123"/>
        <end position="214"/>
    </location>
</feature>
<comment type="pathway">
    <text evidence="2">Amino-acid degradation; L-valine degradation.</text>
</comment>
<dbReference type="OMA" id="NMATWML"/>
<dbReference type="PIRSF" id="PIRSF016578">
    <property type="entry name" value="HsaA"/>
    <property type="match status" value="1"/>
</dbReference>
<comment type="similarity">
    <text evidence="3 8">Belongs to the acyl-CoA dehydrogenase family.</text>
</comment>
<evidence type="ECO:0000259" key="9">
    <source>
        <dbReference type="Pfam" id="PF00441"/>
    </source>
</evidence>
<dbReference type="InterPro" id="IPR036250">
    <property type="entry name" value="AcylCo_DH-like_C"/>
</dbReference>
<accession>A0A100XBI3</accession>
<dbReference type="InterPro" id="IPR013786">
    <property type="entry name" value="AcylCoA_DH/ox_N"/>
</dbReference>
<dbReference type="FunFam" id="1.20.140.10:FF:000001">
    <property type="entry name" value="Acyl-CoA dehydrogenase"/>
    <property type="match status" value="1"/>
</dbReference>
<dbReference type="GO" id="GO:0003995">
    <property type="term" value="F:acyl-CoA dehydrogenase activity"/>
    <property type="evidence" value="ECO:0007669"/>
    <property type="project" value="InterPro"/>
</dbReference>
<evidence type="ECO:0000256" key="4">
    <source>
        <dbReference type="ARBA" id="ARBA00022456"/>
    </source>
</evidence>
<dbReference type="PROSITE" id="PS00072">
    <property type="entry name" value="ACYL_COA_DH_1"/>
    <property type="match status" value="1"/>
</dbReference>
<dbReference type="Pfam" id="PF02770">
    <property type="entry name" value="Acyl-CoA_dh_M"/>
    <property type="match status" value="1"/>
</dbReference>